<evidence type="ECO:0000313" key="3">
    <source>
        <dbReference type="Proteomes" id="UP001630127"/>
    </source>
</evidence>
<comment type="caution">
    <text evidence="2">The sequence shown here is derived from an EMBL/GenBank/DDBJ whole genome shotgun (WGS) entry which is preliminary data.</text>
</comment>
<organism evidence="2 3">
    <name type="scientific">Cinchona calisaya</name>
    <dbReference type="NCBI Taxonomy" id="153742"/>
    <lineage>
        <taxon>Eukaryota</taxon>
        <taxon>Viridiplantae</taxon>
        <taxon>Streptophyta</taxon>
        <taxon>Embryophyta</taxon>
        <taxon>Tracheophyta</taxon>
        <taxon>Spermatophyta</taxon>
        <taxon>Magnoliopsida</taxon>
        <taxon>eudicotyledons</taxon>
        <taxon>Gunneridae</taxon>
        <taxon>Pentapetalae</taxon>
        <taxon>asterids</taxon>
        <taxon>lamiids</taxon>
        <taxon>Gentianales</taxon>
        <taxon>Rubiaceae</taxon>
        <taxon>Cinchonoideae</taxon>
        <taxon>Cinchoneae</taxon>
        <taxon>Cinchona</taxon>
    </lineage>
</organism>
<reference evidence="2 3" key="1">
    <citation type="submission" date="2024-11" db="EMBL/GenBank/DDBJ databases">
        <title>A near-complete genome assembly of Cinchona calisaya.</title>
        <authorList>
            <person name="Lian D.C."/>
            <person name="Zhao X.W."/>
            <person name="Wei L."/>
        </authorList>
    </citation>
    <scope>NUCLEOTIDE SEQUENCE [LARGE SCALE GENOMIC DNA]</scope>
    <source>
        <tissue evidence="2">Nenye</tissue>
    </source>
</reference>
<dbReference type="EMBL" id="JBJUIK010000006">
    <property type="protein sequence ID" value="KAL3526094.1"/>
    <property type="molecule type" value="Genomic_DNA"/>
</dbReference>
<keyword evidence="1" id="KW-0812">Transmembrane</keyword>
<dbReference type="PANTHER" id="PTHR13304:SF0">
    <property type="entry name" value="GLYCOSYLPHOSPHATIDYLINOSITOL ANCHOR ATTACHMENT 1 PROTEIN"/>
    <property type="match status" value="1"/>
</dbReference>
<sequence length="122" mass="13583">MVDYIWHLLSSRIFLSPLFSASVAVFVFIFTEMYGCREIPRFIAHRISALGGEVNYHKFGSQLNRFHPLRFFASLDPGIIQENFSCSSYGTITVGIIRAPCGDGKEAIVLVTPYNSAKISTG</sequence>
<keyword evidence="1" id="KW-1133">Transmembrane helix</keyword>
<evidence type="ECO:0000256" key="1">
    <source>
        <dbReference type="SAM" id="Phobius"/>
    </source>
</evidence>
<dbReference type="InterPro" id="IPR007246">
    <property type="entry name" value="Gaa1"/>
</dbReference>
<accession>A0ABD3A2Y0</accession>
<protein>
    <submittedName>
        <fullName evidence="2">Uncharacterized protein</fullName>
    </submittedName>
</protein>
<dbReference type="AlphaFoldDB" id="A0ABD3A2Y0"/>
<proteinExistence type="predicted"/>
<name>A0ABD3A2Y0_9GENT</name>
<feature type="transmembrane region" description="Helical" evidence="1">
    <location>
        <begin position="12"/>
        <end position="31"/>
    </location>
</feature>
<dbReference type="Proteomes" id="UP001630127">
    <property type="component" value="Unassembled WGS sequence"/>
</dbReference>
<gene>
    <name evidence="2" type="ORF">ACH5RR_014466</name>
</gene>
<evidence type="ECO:0000313" key="2">
    <source>
        <dbReference type="EMBL" id="KAL3526094.1"/>
    </source>
</evidence>
<dbReference type="PANTHER" id="PTHR13304">
    <property type="entry name" value="GLYCOSYLPHOSPHATIDYLINOSITOL ANCHOR ATTACHMENT 1 PROTEIN"/>
    <property type="match status" value="1"/>
</dbReference>
<keyword evidence="3" id="KW-1185">Reference proteome</keyword>
<keyword evidence="1" id="KW-0472">Membrane</keyword>